<keyword evidence="1" id="KW-0732">Signal</keyword>
<dbReference type="InterPro" id="IPR002925">
    <property type="entry name" value="Dienelactn_hydro"/>
</dbReference>
<keyword evidence="4" id="KW-1185">Reference proteome</keyword>
<evidence type="ECO:0000259" key="2">
    <source>
        <dbReference type="Pfam" id="PF01738"/>
    </source>
</evidence>
<protein>
    <recommendedName>
        <fullName evidence="2">Dienelactone hydrolase domain-containing protein</fullName>
    </recommendedName>
</protein>
<proteinExistence type="predicted"/>
<evidence type="ECO:0000313" key="4">
    <source>
        <dbReference type="Proteomes" id="UP001280581"/>
    </source>
</evidence>
<dbReference type="PANTHER" id="PTHR17630">
    <property type="entry name" value="DIENELACTONE HYDROLASE"/>
    <property type="match status" value="1"/>
</dbReference>
<feature type="chain" id="PRO_5043007599" description="Dienelactone hydrolase domain-containing protein" evidence="1">
    <location>
        <begin position="18"/>
        <end position="259"/>
    </location>
</feature>
<feature type="signal peptide" evidence="1">
    <location>
        <begin position="1"/>
        <end position="17"/>
    </location>
</feature>
<sequence>MLKTLSFAIAALSPALASFNSFSNVHVSSDGEPAGFFKSVSGVNIYHSYHNGTPSEKAVLFVTDIYGVPLLENKLLADSIARADYTVIVPDLFAGDAVPSDNREGPALNLTEWRTRHPPAEIDRILSLTVDYIHKELNISRIGGVGYCFGGKYVPRFLAEGKGIDVGFIAHPSGLEETEIQGIDGPISIAAGELDNAFNVTGRYNAEAILTAKKATYQTNFYSGAPHGFAVRPNVTIARQVYAKDAAYLQAILWFAAWL</sequence>
<dbReference type="Proteomes" id="UP001280581">
    <property type="component" value="Unassembled WGS sequence"/>
</dbReference>
<comment type="caution">
    <text evidence="3">The sequence shown here is derived from an EMBL/GenBank/DDBJ whole genome shotgun (WGS) entry which is preliminary data.</text>
</comment>
<name>A0AAN6RKX6_9PLEO</name>
<dbReference type="InterPro" id="IPR029058">
    <property type="entry name" value="AB_hydrolase_fold"/>
</dbReference>
<organism evidence="3 4">
    <name type="scientific">Pseudopithomyces chartarum</name>
    <dbReference type="NCBI Taxonomy" id="1892770"/>
    <lineage>
        <taxon>Eukaryota</taxon>
        <taxon>Fungi</taxon>
        <taxon>Dikarya</taxon>
        <taxon>Ascomycota</taxon>
        <taxon>Pezizomycotina</taxon>
        <taxon>Dothideomycetes</taxon>
        <taxon>Pleosporomycetidae</taxon>
        <taxon>Pleosporales</taxon>
        <taxon>Massarineae</taxon>
        <taxon>Didymosphaeriaceae</taxon>
        <taxon>Pseudopithomyces</taxon>
    </lineage>
</organism>
<dbReference type="PANTHER" id="PTHR17630:SF44">
    <property type="entry name" value="PROTEIN AIM2"/>
    <property type="match status" value="1"/>
</dbReference>
<gene>
    <name evidence="3" type="ORF">GRF29_28g1988183</name>
</gene>
<evidence type="ECO:0000313" key="3">
    <source>
        <dbReference type="EMBL" id="KAK3214074.1"/>
    </source>
</evidence>
<dbReference type="Pfam" id="PF01738">
    <property type="entry name" value="DLH"/>
    <property type="match status" value="1"/>
</dbReference>
<dbReference type="AlphaFoldDB" id="A0AAN6RKX6"/>
<dbReference type="Gene3D" id="3.40.50.1820">
    <property type="entry name" value="alpha/beta hydrolase"/>
    <property type="match status" value="1"/>
</dbReference>
<dbReference type="SUPFAM" id="SSF53474">
    <property type="entry name" value="alpha/beta-Hydrolases"/>
    <property type="match status" value="1"/>
</dbReference>
<feature type="domain" description="Dienelactone hydrolase" evidence="2">
    <location>
        <begin position="54"/>
        <end position="257"/>
    </location>
</feature>
<dbReference type="GO" id="GO:0016787">
    <property type="term" value="F:hydrolase activity"/>
    <property type="evidence" value="ECO:0007669"/>
    <property type="project" value="InterPro"/>
</dbReference>
<reference evidence="3 4" key="1">
    <citation type="submission" date="2021-02" db="EMBL/GenBank/DDBJ databases">
        <title>Genome assembly of Pseudopithomyces chartarum.</title>
        <authorList>
            <person name="Jauregui R."/>
            <person name="Singh J."/>
            <person name="Voisey C."/>
        </authorList>
    </citation>
    <scope>NUCLEOTIDE SEQUENCE [LARGE SCALE GENOMIC DNA]</scope>
    <source>
        <strain evidence="3 4">AGR01</strain>
    </source>
</reference>
<dbReference type="EMBL" id="WVTA01000004">
    <property type="protein sequence ID" value="KAK3214074.1"/>
    <property type="molecule type" value="Genomic_DNA"/>
</dbReference>
<evidence type="ECO:0000256" key="1">
    <source>
        <dbReference type="SAM" id="SignalP"/>
    </source>
</evidence>
<accession>A0AAN6RKX6</accession>